<dbReference type="Pfam" id="PF07690">
    <property type="entry name" value="MFS_1"/>
    <property type="match status" value="1"/>
</dbReference>
<dbReference type="Proteomes" id="UP000289954">
    <property type="component" value="Unassembled WGS sequence"/>
</dbReference>
<keyword evidence="5 7" id="KW-0472">Membrane</keyword>
<dbReference type="InterPro" id="IPR020846">
    <property type="entry name" value="MFS_dom"/>
</dbReference>
<evidence type="ECO:0000313" key="9">
    <source>
        <dbReference type="EMBL" id="GCE77238.1"/>
    </source>
</evidence>
<feature type="region of interest" description="Disordered" evidence="6">
    <location>
        <begin position="1"/>
        <end position="51"/>
    </location>
</feature>
<keyword evidence="10" id="KW-1185">Reference proteome</keyword>
<dbReference type="Gene3D" id="1.20.1250.20">
    <property type="entry name" value="MFS general substrate transporter like domains"/>
    <property type="match status" value="1"/>
</dbReference>
<dbReference type="RefSeq" id="WP_246013330.1">
    <property type="nucleotide sequence ID" value="NZ_BIMR01000188.1"/>
</dbReference>
<dbReference type="SUPFAM" id="SSF103473">
    <property type="entry name" value="MFS general substrate transporter"/>
    <property type="match status" value="1"/>
</dbReference>
<gene>
    <name evidence="9" type="ORF">CBZ_22940</name>
</gene>
<dbReference type="InterPro" id="IPR011701">
    <property type="entry name" value="MFS"/>
</dbReference>
<feature type="compositionally biased region" description="Low complexity" evidence="6">
    <location>
        <begin position="1"/>
        <end position="15"/>
    </location>
</feature>
<feature type="domain" description="Major facilitator superfamily (MFS) profile" evidence="8">
    <location>
        <begin position="267"/>
        <end position="466"/>
    </location>
</feature>
<evidence type="ECO:0000256" key="2">
    <source>
        <dbReference type="ARBA" id="ARBA00022475"/>
    </source>
</evidence>
<feature type="transmembrane region" description="Helical" evidence="7">
    <location>
        <begin position="428"/>
        <end position="448"/>
    </location>
</feature>
<dbReference type="PANTHER" id="PTHR23513:SF6">
    <property type="entry name" value="MAJOR FACILITATOR SUPERFAMILY ASSOCIATED DOMAIN-CONTAINING PROTEIN"/>
    <property type="match status" value="1"/>
</dbReference>
<reference evidence="9 10" key="1">
    <citation type="submission" date="2019-01" db="EMBL/GenBank/DDBJ databases">
        <title>Draft genome sequence of Cellulomonas takizawaensis strain TKZ-21.</title>
        <authorList>
            <person name="Yamamura H."/>
            <person name="Hayashi T."/>
            <person name="Hamada M."/>
            <person name="Serisawa Y."/>
            <person name="Matsuyama K."/>
            <person name="Nakagawa Y."/>
            <person name="Otoguro M."/>
            <person name="Yanagida F."/>
            <person name="Hayakawa M."/>
        </authorList>
    </citation>
    <scope>NUCLEOTIDE SEQUENCE [LARGE SCALE GENOMIC DNA]</scope>
    <source>
        <strain evidence="9 10">NBRC12680</strain>
    </source>
</reference>
<evidence type="ECO:0000256" key="1">
    <source>
        <dbReference type="ARBA" id="ARBA00004651"/>
    </source>
</evidence>
<sequence length="466" mass="48352">MTDDATAPTSSTPPTGDRPTHDSPDTAATAVLADAPGGTAGAGGAPAEADDRPGWVRDTVVFLSGQTVSLFGSMLVQYAVMWHLTLQTQSGSVLALSSVFGFLPQAVISIFGGVWADRHNRKLLIIAADATIAVTTLALALLMLGGADDLWLIYAALAIRSAGAGIQTPAVSALVPQIVPTRHLMRVNGINATIQSAMMLVAPAAAAAVYASFDIVAVFFVDVVTAAIGIGLLLLVPVARVVRTAADGEDAAPVGYFDDLVGGLRYIAGHAFVRWVLALFAVVFVLIVAPSYLTPLMVVRTFGDEVWKLTANELAFSIGMLIGGAVVATWAANRSRIGMIVGSTVAFGGISIGLGLSTNLWVFLGFMFLLGLGVPFFSTPSTTVLQETVEPQMQGRVFGFVGIVMAVAMPFGMAVFGPLADRMSVELLLVLAGVALFVVVGVALALPSGRRALEDARRQTVAPADV</sequence>
<comment type="caution">
    <text evidence="9">The sequence shown here is derived from an EMBL/GenBank/DDBJ whole genome shotgun (WGS) entry which is preliminary data.</text>
</comment>
<evidence type="ECO:0000259" key="8">
    <source>
        <dbReference type="PROSITE" id="PS50850"/>
    </source>
</evidence>
<feature type="transmembrane region" description="Helical" evidence="7">
    <location>
        <begin position="272"/>
        <end position="294"/>
    </location>
</feature>
<evidence type="ECO:0000256" key="3">
    <source>
        <dbReference type="ARBA" id="ARBA00022692"/>
    </source>
</evidence>
<dbReference type="PANTHER" id="PTHR23513">
    <property type="entry name" value="INTEGRAL MEMBRANE EFFLUX PROTEIN-RELATED"/>
    <property type="match status" value="1"/>
</dbReference>
<dbReference type="EMBL" id="BIMR01000188">
    <property type="protein sequence ID" value="GCE77238.1"/>
    <property type="molecule type" value="Genomic_DNA"/>
</dbReference>
<evidence type="ECO:0000313" key="10">
    <source>
        <dbReference type="Proteomes" id="UP000289954"/>
    </source>
</evidence>
<feature type="transmembrane region" description="Helical" evidence="7">
    <location>
        <begin position="362"/>
        <end position="385"/>
    </location>
</feature>
<feature type="transmembrane region" description="Helical" evidence="7">
    <location>
        <begin position="187"/>
        <end position="209"/>
    </location>
</feature>
<keyword evidence="3 7" id="KW-0812">Transmembrane</keyword>
<feature type="transmembrane region" description="Helical" evidence="7">
    <location>
        <begin position="314"/>
        <end position="332"/>
    </location>
</feature>
<organism evidence="9 10">
    <name type="scientific">Cellulomonas biazotea</name>
    <dbReference type="NCBI Taxonomy" id="1709"/>
    <lineage>
        <taxon>Bacteria</taxon>
        <taxon>Bacillati</taxon>
        <taxon>Actinomycetota</taxon>
        <taxon>Actinomycetes</taxon>
        <taxon>Micrococcales</taxon>
        <taxon>Cellulomonadaceae</taxon>
        <taxon>Cellulomonas</taxon>
    </lineage>
</organism>
<evidence type="ECO:0000256" key="6">
    <source>
        <dbReference type="SAM" id="MobiDB-lite"/>
    </source>
</evidence>
<evidence type="ECO:0000256" key="7">
    <source>
        <dbReference type="SAM" id="Phobius"/>
    </source>
</evidence>
<evidence type="ECO:0000256" key="5">
    <source>
        <dbReference type="ARBA" id="ARBA00023136"/>
    </source>
</evidence>
<feature type="transmembrane region" description="Helical" evidence="7">
    <location>
        <begin position="397"/>
        <end position="416"/>
    </location>
</feature>
<dbReference type="PROSITE" id="PS50850">
    <property type="entry name" value="MFS"/>
    <property type="match status" value="1"/>
</dbReference>
<keyword evidence="4 7" id="KW-1133">Transmembrane helix</keyword>
<evidence type="ECO:0000256" key="4">
    <source>
        <dbReference type="ARBA" id="ARBA00022989"/>
    </source>
</evidence>
<feature type="transmembrane region" description="Helical" evidence="7">
    <location>
        <begin position="151"/>
        <end position="175"/>
    </location>
</feature>
<proteinExistence type="predicted"/>
<feature type="transmembrane region" description="Helical" evidence="7">
    <location>
        <begin position="60"/>
        <end position="81"/>
    </location>
</feature>
<feature type="transmembrane region" description="Helical" evidence="7">
    <location>
        <begin position="339"/>
        <end position="356"/>
    </location>
</feature>
<dbReference type="GO" id="GO:0005886">
    <property type="term" value="C:plasma membrane"/>
    <property type="evidence" value="ECO:0007669"/>
    <property type="project" value="UniProtKB-SubCell"/>
</dbReference>
<feature type="transmembrane region" description="Helical" evidence="7">
    <location>
        <begin position="123"/>
        <end position="145"/>
    </location>
</feature>
<dbReference type="CDD" id="cd06173">
    <property type="entry name" value="MFS_MefA_like"/>
    <property type="match status" value="1"/>
</dbReference>
<dbReference type="AlphaFoldDB" id="A0A402DT02"/>
<dbReference type="GO" id="GO:0022857">
    <property type="term" value="F:transmembrane transporter activity"/>
    <property type="evidence" value="ECO:0007669"/>
    <property type="project" value="InterPro"/>
</dbReference>
<feature type="transmembrane region" description="Helical" evidence="7">
    <location>
        <begin position="93"/>
        <end position="116"/>
    </location>
</feature>
<name>A0A402DT02_9CELL</name>
<feature type="transmembrane region" description="Helical" evidence="7">
    <location>
        <begin position="215"/>
        <end position="236"/>
    </location>
</feature>
<keyword evidence="2" id="KW-1003">Cell membrane</keyword>
<dbReference type="InterPro" id="IPR036259">
    <property type="entry name" value="MFS_trans_sf"/>
</dbReference>
<accession>A0A402DT02</accession>
<protein>
    <submittedName>
        <fullName evidence="9">MFS transporter</fullName>
    </submittedName>
</protein>
<comment type="subcellular location">
    <subcellularLocation>
        <location evidence="1">Cell membrane</location>
        <topology evidence="1">Multi-pass membrane protein</topology>
    </subcellularLocation>
</comment>